<evidence type="ECO:0000313" key="3">
    <source>
        <dbReference type="Proteomes" id="UP000824469"/>
    </source>
</evidence>
<gene>
    <name evidence="2" type="ORF">KI387_034590</name>
</gene>
<dbReference type="Proteomes" id="UP000824469">
    <property type="component" value="Unassembled WGS sequence"/>
</dbReference>
<feature type="compositionally biased region" description="Acidic residues" evidence="1">
    <location>
        <begin position="89"/>
        <end position="98"/>
    </location>
</feature>
<sequence length="112" mass="12142">KVTSVMEEVSDEEVVPREGTTSGTVIVGETTIGKETRRVKIKDASVEVGIAIGTFTNGIVAAKMGEIEVDVSTVETRRDVIASSIERMSDDETDEDDTVSCMDGRSDKEEER</sequence>
<dbReference type="AlphaFoldDB" id="A0AA38C0V7"/>
<evidence type="ECO:0000256" key="1">
    <source>
        <dbReference type="SAM" id="MobiDB-lite"/>
    </source>
</evidence>
<keyword evidence="3" id="KW-1185">Reference proteome</keyword>
<dbReference type="EMBL" id="JAHRHJ020003813">
    <property type="protein sequence ID" value="KAH9290473.1"/>
    <property type="molecule type" value="Genomic_DNA"/>
</dbReference>
<feature type="region of interest" description="Disordered" evidence="1">
    <location>
        <begin position="83"/>
        <end position="112"/>
    </location>
</feature>
<feature type="non-terminal residue" evidence="2">
    <location>
        <position position="112"/>
    </location>
</feature>
<name>A0AA38C0V7_TAXCH</name>
<comment type="caution">
    <text evidence="2">The sequence shown here is derived from an EMBL/GenBank/DDBJ whole genome shotgun (WGS) entry which is preliminary data.</text>
</comment>
<feature type="region of interest" description="Disordered" evidence="1">
    <location>
        <begin position="1"/>
        <end position="22"/>
    </location>
</feature>
<reference evidence="2 3" key="1">
    <citation type="journal article" date="2021" name="Nat. Plants">
        <title>The Taxus genome provides insights into paclitaxel biosynthesis.</title>
        <authorList>
            <person name="Xiong X."/>
            <person name="Gou J."/>
            <person name="Liao Q."/>
            <person name="Li Y."/>
            <person name="Zhou Q."/>
            <person name="Bi G."/>
            <person name="Li C."/>
            <person name="Du R."/>
            <person name="Wang X."/>
            <person name="Sun T."/>
            <person name="Guo L."/>
            <person name="Liang H."/>
            <person name="Lu P."/>
            <person name="Wu Y."/>
            <person name="Zhang Z."/>
            <person name="Ro D.K."/>
            <person name="Shang Y."/>
            <person name="Huang S."/>
            <person name="Yan J."/>
        </authorList>
    </citation>
    <scope>NUCLEOTIDE SEQUENCE [LARGE SCALE GENOMIC DNA]</scope>
    <source>
        <strain evidence="2">Ta-2019</strain>
    </source>
</reference>
<accession>A0AA38C0V7</accession>
<feature type="non-terminal residue" evidence="2">
    <location>
        <position position="1"/>
    </location>
</feature>
<protein>
    <submittedName>
        <fullName evidence="2">Uncharacterized protein</fullName>
    </submittedName>
</protein>
<evidence type="ECO:0000313" key="2">
    <source>
        <dbReference type="EMBL" id="KAH9290473.1"/>
    </source>
</evidence>
<organism evidence="2 3">
    <name type="scientific">Taxus chinensis</name>
    <name type="common">Chinese yew</name>
    <name type="synonym">Taxus wallichiana var. chinensis</name>
    <dbReference type="NCBI Taxonomy" id="29808"/>
    <lineage>
        <taxon>Eukaryota</taxon>
        <taxon>Viridiplantae</taxon>
        <taxon>Streptophyta</taxon>
        <taxon>Embryophyta</taxon>
        <taxon>Tracheophyta</taxon>
        <taxon>Spermatophyta</taxon>
        <taxon>Pinopsida</taxon>
        <taxon>Pinidae</taxon>
        <taxon>Conifers II</taxon>
        <taxon>Cupressales</taxon>
        <taxon>Taxaceae</taxon>
        <taxon>Taxus</taxon>
    </lineage>
</organism>
<proteinExistence type="predicted"/>